<dbReference type="EMBL" id="GDID01003539">
    <property type="protein sequence ID" value="JAP93067.1"/>
    <property type="molecule type" value="Transcribed_RNA"/>
</dbReference>
<reference evidence="1" key="1">
    <citation type="submission" date="2015-07" db="EMBL/GenBank/DDBJ databases">
        <title>Adaptation to a free-living lifestyle via gene acquisitions in the diplomonad Trepomonas sp. PC1.</title>
        <authorList>
            <person name="Xu F."/>
            <person name="Jerlstrom-Hultqvist J."/>
            <person name="Kolisko M."/>
            <person name="Simpson A.G.B."/>
            <person name="Roger A.J."/>
            <person name="Svard S.G."/>
            <person name="Andersson J.O."/>
        </authorList>
    </citation>
    <scope>NUCLEOTIDE SEQUENCE</scope>
    <source>
        <strain evidence="1">PC1</strain>
    </source>
</reference>
<gene>
    <name evidence="1" type="ORF">TPC1_14781</name>
</gene>
<dbReference type="AlphaFoldDB" id="A0A146K8Z5"/>
<sequence length="155" mass="17658">MSKNGAVPLLASMKMQAEIQYHNEQQGSAQIENDDTSVNTVLQKIKAVNDEANQCVDVLKAFNTQISEQISSSAKQQILKLGEQVIEPRIKEQYKLVGRLQQQIMQPEANQFSLSKLNNRVEILEGKVDKEQLMKTMDDIQKIKQMLLQFVKVKK</sequence>
<protein>
    <submittedName>
        <fullName evidence="1">Uncharacterized protein</fullName>
    </submittedName>
</protein>
<proteinExistence type="predicted"/>
<name>A0A146K8Z5_9EUKA</name>
<organism evidence="1">
    <name type="scientific">Trepomonas sp. PC1</name>
    <dbReference type="NCBI Taxonomy" id="1076344"/>
    <lineage>
        <taxon>Eukaryota</taxon>
        <taxon>Metamonada</taxon>
        <taxon>Diplomonadida</taxon>
        <taxon>Hexamitidae</taxon>
        <taxon>Hexamitinae</taxon>
        <taxon>Trepomonas</taxon>
    </lineage>
</organism>
<evidence type="ECO:0000313" key="1">
    <source>
        <dbReference type="EMBL" id="JAP93067.1"/>
    </source>
</evidence>
<accession>A0A146K8Z5</accession>